<proteinExistence type="predicted"/>
<keyword evidence="2" id="KW-0472">Membrane</keyword>
<feature type="transmembrane region" description="Helical" evidence="2">
    <location>
        <begin position="12"/>
        <end position="31"/>
    </location>
</feature>
<dbReference type="Proteomes" id="UP000244903">
    <property type="component" value="Chromosome"/>
</dbReference>
<name>A0AAD0NMZ4_9ACTN</name>
<feature type="transmembrane region" description="Helical" evidence="2">
    <location>
        <begin position="128"/>
        <end position="149"/>
    </location>
</feature>
<dbReference type="KEGG" id="dpc:A6048_05265"/>
<accession>A0AAD0NMZ4</accession>
<gene>
    <name evidence="3" type="ORF">A6048_05265</name>
</gene>
<keyword evidence="2" id="KW-1133">Transmembrane helix</keyword>
<dbReference type="RefSeq" id="WP_107748115.1">
    <property type="nucleotide sequence ID" value="NZ_CP015453.1"/>
</dbReference>
<keyword evidence="4" id="KW-1185">Reference proteome</keyword>
<feature type="transmembrane region" description="Helical" evidence="2">
    <location>
        <begin position="161"/>
        <end position="180"/>
    </location>
</feature>
<feature type="transmembrane region" description="Helical" evidence="2">
    <location>
        <begin position="186"/>
        <end position="206"/>
    </location>
</feature>
<keyword evidence="2" id="KW-0812">Transmembrane</keyword>
<evidence type="ECO:0000256" key="2">
    <source>
        <dbReference type="SAM" id="Phobius"/>
    </source>
</evidence>
<feature type="transmembrane region" description="Helical" evidence="2">
    <location>
        <begin position="52"/>
        <end position="74"/>
    </location>
</feature>
<sequence length="230" mass="23276">MSDPKPTPVSRRSSAVLVAAAGVLIAGYLVLRPYGDADGGETLAAAEAFSSTLWIASHLAGAAALVSLAAFWSLQTSGPLRWTGPVGVALVLPYYGAETFALHEIGARALAGDPDVLDLVAAVRDNPAAVALFAVGLITLAVAGIAAAISWRRAHRPGRAAGALLPLAVVAALFLPQFFLPPAGRMAYGLVFAAAAVYAAITAASAGRDTTGPSPVGRRSAAEPSRVRQG</sequence>
<evidence type="ECO:0000256" key="1">
    <source>
        <dbReference type="SAM" id="MobiDB-lite"/>
    </source>
</evidence>
<feature type="region of interest" description="Disordered" evidence="1">
    <location>
        <begin position="206"/>
        <end position="230"/>
    </location>
</feature>
<evidence type="ECO:0000313" key="4">
    <source>
        <dbReference type="Proteomes" id="UP000244903"/>
    </source>
</evidence>
<reference evidence="3 4" key="1">
    <citation type="submission" date="2016-04" db="EMBL/GenBank/DDBJ databases">
        <title>Complete genome sequence of the haloalkaliphilic hydrocarbon-degrading bacterium Dietzia psychralcaliphila ILA-1T, isolated from a drain of a fish product-processing plant.</title>
        <authorList>
            <person name="Zhao J."/>
            <person name="Hu B."/>
            <person name="Geng S."/>
            <person name="Nie Y."/>
            <person name="Tang Y."/>
        </authorList>
    </citation>
    <scope>NUCLEOTIDE SEQUENCE [LARGE SCALE GENOMIC DNA]</scope>
    <source>
        <strain evidence="3 4">ILA-1</strain>
    </source>
</reference>
<dbReference type="EMBL" id="CP015453">
    <property type="protein sequence ID" value="AWH94991.1"/>
    <property type="molecule type" value="Genomic_DNA"/>
</dbReference>
<organism evidence="3 4">
    <name type="scientific">Dietzia psychralcaliphila</name>
    <dbReference type="NCBI Taxonomy" id="139021"/>
    <lineage>
        <taxon>Bacteria</taxon>
        <taxon>Bacillati</taxon>
        <taxon>Actinomycetota</taxon>
        <taxon>Actinomycetes</taxon>
        <taxon>Mycobacteriales</taxon>
        <taxon>Dietziaceae</taxon>
        <taxon>Dietzia</taxon>
    </lineage>
</organism>
<dbReference type="AlphaFoldDB" id="A0AAD0NMZ4"/>
<protein>
    <submittedName>
        <fullName evidence="3">Uncharacterized protein</fullName>
    </submittedName>
</protein>
<evidence type="ECO:0000313" key="3">
    <source>
        <dbReference type="EMBL" id="AWH94991.1"/>
    </source>
</evidence>